<accession>A0A022VX38</accession>
<sequence length="136" mass="15390">MLSAFLTAAMLDLHIFSHHLLPALSKFWRRLLKREDSIRHIRVSCYTPYIHSEACRGGSNCPRASSVRGLCRVTRPVAPAVLGKIPVHEYVNGAVSVRLYFPKQNTPSTPSRLSPTLEPGKYKVVFLLLRHGRPRF</sequence>
<protein>
    <submittedName>
        <fullName evidence="1">Uncharacterized protein</fullName>
    </submittedName>
</protein>
<dbReference type="AlphaFoldDB" id="A0A022VX38"/>
<dbReference type="HOGENOM" id="CLU_1876922_0_0_1"/>
<reference evidence="1" key="1">
    <citation type="submission" date="2014-02" db="EMBL/GenBank/DDBJ databases">
        <title>The Genome Sequence of Trichophyton rubrum (morphotype fischeri) CBS 288.86.</title>
        <authorList>
            <consortium name="The Broad Institute Genomics Platform"/>
            <person name="Cuomo C.A."/>
            <person name="White T.C."/>
            <person name="Graser Y."/>
            <person name="Martinez-Rossi N."/>
            <person name="Heitman J."/>
            <person name="Young S.K."/>
            <person name="Zeng Q."/>
            <person name="Gargeya S."/>
            <person name="Abouelleil A."/>
            <person name="Alvarado L."/>
            <person name="Chapman S.B."/>
            <person name="Gainer-Dewar J."/>
            <person name="Goldberg J."/>
            <person name="Griggs A."/>
            <person name="Gujja S."/>
            <person name="Hansen M."/>
            <person name="Howarth C."/>
            <person name="Imamovic A."/>
            <person name="Larimer J."/>
            <person name="Martinez D."/>
            <person name="Murphy C."/>
            <person name="Pearson M.D."/>
            <person name="Persinoti G."/>
            <person name="Poon T."/>
            <person name="Priest M."/>
            <person name="Roberts A.D."/>
            <person name="Saif S."/>
            <person name="Shea T.D."/>
            <person name="Sykes S.N."/>
            <person name="Wortman J."/>
            <person name="Nusbaum C."/>
            <person name="Birren B."/>
        </authorList>
    </citation>
    <scope>NUCLEOTIDE SEQUENCE [LARGE SCALE GENOMIC DNA]</scope>
    <source>
        <strain evidence="1">CBS 288.86</strain>
    </source>
</reference>
<evidence type="ECO:0000313" key="1">
    <source>
        <dbReference type="EMBL" id="EZF50827.1"/>
    </source>
</evidence>
<organism evidence="1">
    <name type="scientific">Trichophyton rubrum CBS 288.86</name>
    <dbReference type="NCBI Taxonomy" id="1215330"/>
    <lineage>
        <taxon>Eukaryota</taxon>
        <taxon>Fungi</taxon>
        <taxon>Dikarya</taxon>
        <taxon>Ascomycota</taxon>
        <taxon>Pezizomycotina</taxon>
        <taxon>Eurotiomycetes</taxon>
        <taxon>Eurotiomycetidae</taxon>
        <taxon>Onygenales</taxon>
        <taxon>Arthrodermataceae</taxon>
        <taxon>Trichophyton</taxon>
    </lineage>
</organism>
<dbReference type="EMBL" id="KK207876">
    <property type="protein sequence ID" value="EZF50827.1"/>
    <property type="molecule type" value="Genomic_DNA"/>
</dbReference>
<gene>
    <name evidence="1" type="ORF">H103_05655</name>
</gene>
<proteinExistence type="predicted"/>
<dbReference type="Proteomes" id="UP000023758">
    <property type="component" value="Unassembled WGS sequence"/>
</dbReference>
<name>A0A022VX38_TRIRU</name>